<proteinExistence type="predicted"/>
<name>A0A1Q9D4W3_SYMMI</name>
<sequence>MPAVSRQQYRMCFLQKLEIGYCIPNDRCSRLFNKRLKESSEARCLTHCLQKAGGQPAVIEQVPDSEQPS</sequence>
<dbReference type="EMBL" id="LSRX01000723">
    <property type="protein sequence ID" value="OLP90205.1"/>
    <property type="molecule type" value="Genomic_DNA"/>
</dbReference>
<dbReference type="Proteomes" id="UP000186817">
    <property type="component" value="Unassembled WGS sequence"/>
</dbReference>
<organism evidence="1 2">
    <name type="scientific">Symbiodinium microadriaticum</name>
    <name type="common">Dinoflagellate</name>
    <name type="synonym">Zooxanthella microadriatica</name>
    <dbReference type="NCBI Taxonomy" id="2951"/>
    <lineage>
        <taxon>Eukaryota</taxon>
        <taxon>Sar</taxon>
        <taxon>Alveolata</taxon>
        <taxon>Dinophyceae</taxon>
        <taxon>Suessiales</taxon>
        <taxon>Symbiodiniaceae</taxon>
        <taxon>Symbiodinium</taxon>
    </lineage>
</organism>
<comment type="caution">
    <text evidence="1">The sequence shown here is derived from an EMBL/GenBank/DDBJ whole genome shotgun (WGS) entry which is preliminary data.</text>
</comment>
<protein>
    <submittedName>
        <fullName evidence="1">Uncharacterized protein</fullName>
    </submittedName>
</protein>
<reference evidence="1 2" key="1">
    <citation type="submission" date="2016-02" db="EMBL/GenBank/DDBJ databases">
        <title>Genome analysis of coral dinoflagellate symbionts highlights evolutionary adaptations to a symbiotic lifestyle.</title>
        <authorList>
            <person name="Aranda M."/>
            <person name="Li Y."/>
            <person name="Liew Y.J."/>
            <person name="Baumgarten S."/>
            <person name="Simakov O."/>
            <person name="Wilson M."/>
            <person name="Piel J."/>
            <person name="Ashoor H."/>
            <person name="Bougouffa S."/>
            <person name="Bajic V.B."/>
            <person name="Ryu T."/>
            <person name="Ravasi T."/>
            <person name="Bayer T."/>
            <person name="Micklem G."/>
            <person name="Kim H."/>
            <person name="Bhak J."/>
            <person name="Lajeunesse T.C."/>
            <person name="Voolstra C.R."/>
        </authorList>
    </citation>
    <scope>NUCLEOTIDE SEQUENCE [LARGE SCALE GENOMIC DNA]</scope>
    <source>
        <strain evidence="1 2">CCMP2467</strain>
    </source>
</reference>
<accession>A0A1Q9D4W3</accession>
<evidence type="ECO:0000313" key="1">
    <source>
        <dbReference type="EMBL" id="OLP90205.1"/>
    </source>
</evidence>
<gene>
    <name evidence="1" type="ORF">AK812_SmicGene28254</name>
</gene>
<evidence type="ECO:0000313" key="2">
    <source>
        <dbReference type="Proteomes" id="UP000186817"/>
    </source>
</evidence>
<dbReference type="AlphaFoldDB" id="A0A1Q9D4W3"/>
<keyword evidence="2" id="KW-1185">Reference proteome</keyword>